<dbReference type="Proteomes" id="UP000008792">
    <property type="component" value="Unassembled WGS sequence"/>
</dbReference>
<sequence length="227" mass="23891">MDTFNVPLLAESSSSSSIANYAASNNNDSNNHHHHTPMLPFINYAQLQKDALPNSNSNPPIENFSSLQAIDNSQLDGAVSLSGLCERIFASPNPHSNSNHNNNNNNNVDVKGSAPSSGGNGPLILESVSMSSFANILFNNNRSNNNNNNNSSQNTGSVETLSSIDPLLLQKTSSVEYHQLKPLENGAGAGTTAAVVSTSGFLGSTTAQLLDFEVVPSSSDKDAIGIF</sequence>
<reference evidence="2 3" key="1">
    <citation type="journal article" date="2007" name="Nature">
        <title>Evolution of genes and genomes on the Drosophila phylogeny.</title>
        <authorList>
            <consortium name="Drosophila 12 Genomes Consortium"/>
            <person name="Clark A.G."/>
            <person name="Eisen M.B."/>
            <person name="Smith D.R."/>
            <person name="Bergman C.M."/>
            <person name="Oliver B."/>
            <person name="Markow T.A."/>
            <person name="Kaufman T.C."/>
            <person name="Kellis M."/>
            <person name="Gelbart W."/>
            <person name="Iyer V.N."/>
            <person name="Pollard D.A."/>
            <person name="Sackton T.B."/>
            <person name="Larracuente A.M."/>
            <person name="Singh N.D."/>
            <person name="Abad J.P."/>
            <person name="Abt D.N."/>
            <person name="Adryan B."/>
            <person name="Aguade M."/>
            <person name="Akashi H."/>
            <person name="Anderson W.W."/>
            <person name="Aquadro C.F."/>
            <person name="Ardell D.H."/>
            <person name="Arguello R."/>
            <person name="Artieri C.G."/>
            <person name="Barbash D.A."/>
            <person name="Barker D."/>
            <person name="Barsanti P."/>
            <person name="Batterham P."/>
            <person name="Batzoglou S."/>
            <person name="Begun D."/>
            <person name="Bhutkar A."/>
            <person name="Blanco E."/>
            <person name="Bosak S.A."/>
            <person name="Bradley R.K."/>
            <person name="Brand A.D."/>
            <person name="Brent M.R."/>
            <person name="Brooks A.N."/>
            <person name="Brown R.H."/>
            <person name="Butlin R.K."/>
            <person name="Caggese C."/>
            <person name="Calvi B.R."/>
            <person name="Bernardo de Carvalho A."/>
            <person name="Caspi A."/>
            <person name="Castrezana S."/>
            <person name="Celniker S.E."/>
            <person name="Chang J.L."/>
            <person name="Chapple C."/>
            <person name="Chatterji S."/>
            <person name="Chinwalla A."/>
            <person name="Civetta A."/>
            <person name="Clifton S.W."/>
            <person name="Comeron J.M."/>
            <person name="Costello J.C."/>
            <person name="Coyne J.A."/>
            <person name="Daub J."/>
            <person name="David R.G."/>
            <person name="Delcher A.L."/>
            <person name="Delehaunty K."/>
            <person name="Do C.B."/>
            <person name="Ebling H."/>
            <person name="Edwards K."/>
            <person name="Eickbush T."/>
            <person name="Evans J.D."/>
            <person name="Filipski A."/>
            <person name="Findeiss S."/>
            <person name="Freyhult E."/>
            <person name="Fulton L."/>
            <person name="Fulton R."/>
            <person name="Garcia A.C."/>
            <person name="Gardiner A."/>
            <person name="Garfield D.A."/>
            <person name="Garvin B.E."/>
            <person name="Gibson G."/>
            <person name="Gilbert D."/>
            <person name="Gnerre S."/>
            <person name="Godfrey J."/>
            <person name="Good R."/>
            <person name="Gotea V."/>
            <person name="Gravely B."/>
            <person name="Greenberg A.J."/>
            <person name="Griffiths-Jones S."/>
            <person name="Gross S."/>
            <person name="Guigo R."/>
            <person name="Gustafson E.A."/>
            <person name="Haerty W."/>
            <person name="Hahn M.W."/>
            <person name="Halligan D.L."/>
            <person name="Halpern A.L."/>
            <person name="Halter G.M."/>
            <person name="Han M.V."/>
            <person name="Heger A."/>
            <person name="Hillier L."/>
            <person name="Hinrichs A.S."/>
            <person name="Holmes I."/>
            <person name="Hoskins R.A."/>
            <person name="Hubisz M.J."/>
            <person name="Hultmark D."/>
            <person name="Huntley M.A."/>
            <person name="Jaffe D.B."/>
            <person name="Jagadeeshan S."/>
            <person name="Jeck W.R."/>
            <person name="Johnson J."/>
            <person name="Jones C.D."/>
            <person name="Jordan W.C."/>
            <person name="Karpen G.H."/>
            <person name="Kataoka E."/>
            <person name="Keightley P.D."/>
            <person name="Kheradpour P."/>
            <person name="Kirkness E.F."/>
            <person name="Koerich L.B."/>
            <person name="Kristiansen K."/>
            <person name="Kudrna D."/>
            <person name="Kulathinal R.J."/>
            <person name="Kumar S."/>
            <person name="Kwok R."/>
            <person name="Lander E."/>
            <person name="Langley C.H."/>
            <person name="Lapoint R."/>
            <person name="Lazzaro B.P."/>
            <person name="Lee S.J."/>
            <person name="Levesque L."/>
            <person name="Li R."/>
            <person name="Lin C.F."/>
            <person name="Lin M.F."/>
            <person name="Lindblad-Toh K."/>
            <person name="Llopart A."/>
            <person name="Long M."/>
            <person name="Low L."/>
            <person name="Lozovsky E."/>
            <person name="Lu J."/>
            <person name="Luo M."/>
            <person name="Machado C.A."/>
            <person name="Makalowski W."/>
            <person name="Marzo M."/>
            <person name="Matsuda M."/>
            <person name="Matzkin L."/>
            <person name="McAllister B."/>
            <person name="McBride C.S."/>
            <person name="McKernan B."/>
            <person name="McKernan K."/>
            <person name="Mendez-Lago M."/>
            <person name="Minx P."/>
            <person name="Mollenhauer M.U."/>
            <person name="Montooth K."/>
            <person name="Mount S.M."/>
            <person name="Mu X."/>
            <person name="Myers E."/>
            <person name="Negre B."/>
            <person name="Newfeld S."/>
            <person name="Nielsen R."/>
            <person name="Noor M.A."/>
            <person name="O'Grady P."/>
            <person name="Pachter L."/>
            <person name="Papaceit M."/>
            <person name="Parisi M.J."/>
            <person name="Parisi M."/>
            <person name="Parts L."/>
            <person name="Pedersen J.S."/>
            <person name="Pesole G."/>
            <person name="Phillippy A.M."/>
            <person name="Ponting C.P."/>
            <person name="Pop M."/>
            <person name="Porcelli D."/>
            <person name="Powell J.R."/>
            <person name="Prohaska S."/>
            <person name="Pruitt K."/>
            <person name="Puig M."/>
            <person name="Quesneville H."/>
            <person name="Ram K.R."/>
            <person name="Rand D."/>
            <person name="Rasmussen M.D."/>
            <person name="Reed L.K."/>
            <person name="Reenan R."/>
            <person name="Reily A."/>
            <person name="Remington K.A."/>
            <person name="Rieger T.T."/>
            <person name="Ritchie M.G."/>
            <person name="Robin C."/>
            <person name="Rogers Y.H."/>
            <person name="Rohde C."/>
            <person name="Rozas J."/>
            <person name="Rubenfield M.J."/>
            <person name="Ruiz A."/>
            <person name="Russo S."/>
            <person name="Salzberg S.L."/>
            <person name="Sanchez-Gracia A."/>
            <person name="Saranga D.J."/>
            <person name="Sato H."/>
            <person name="Schaeffer S.W."/>
            <person name="Schatz M.C."/>
            <person name="Schlenke T."/>
            <person name="Schwartz R."/>
            <person name="Segarra C."/>
            <person name="Singh R.S."/>
            <person name="Sirot L."/>
            <person name="Sirota M."/>
            <person name="Sisneros N.B."/>
            <person name="Smith C.D."/>
            <person name="Smith T.F."/>
            <person name="Spieth J."/>
            <person name="Stage D.E."/>
            <person name="Stark A."/>
            <person name="Stephan W."/>
            <person name="Strausberg R.L."/>
            <person name="Strempel S."/>
            <person name="Sturgill D."/>
            <person name="Sutton G."/>
            <person name="Sutton G.G."/>
            <person name="Tao W."/>
            <person name="Teichmann S."/>
            <person name="Tobari Y.N."/>
            <person name="Tomimura Y."/>
            <person name="Tsolas J.M."/>
            <person name="Valente V.L."/>
            <person name="Venter E."/>
            <person name="Venter J.C."/>
            <person name="Vicario S."/>
            <person name="Vieira F.G."/>
            <person name="Vilella A.J."/>
            <person name="Villasante A."/>
            <person name="Walenz B."/>
            <person name="Wang J."/>
            <person name="Wasserman M."/>
            <person name="Watts T."/>
            <person name="Wilson D."/>
            <person name="Wilson R.K."/>
            <person name="Wing R.A."/>
            <person name="Wolfner M.F."/>
            <person name="Wong A."/>
            <person name="Wong G.K."/>
            <person name="Wu C.I."/>
            <person name="Wu G."/>
            <person name="Yamamoto D."/>
            <person name="Yang H.P."/>
            <person name="Yang S.P."/>
            <person name="Yorke J.A."/>
            <person name="Yoshida K."/>
            <person name="Zdobnov E."/>
            <person name="Zhang P."/>
            <person name="Zhang Y."/>
            <person name="Zimin A.V."/>
            <person name="Baldwin J."/>
            <person name="Abdouelleil A."/>
            <person name="Abdulkadir J."/>
            <person name="Abebe A."/>
            <person name="Abera B."/>
            <person name="Abreu J."/>
            <person name="Acer S.C."/>
            <person name="Aftuck L."/>
            <person name="Alexander A."/>
            <person name="An P."/>
            <person name="Anderson E."/>
            <person name="Anderson S."/>
            <person name="Arachi H."/>
            <person name="Azer M."/>
            <person name="Bachantsang P."/>
            <person name="Barry A."/>
            <person name="Bayul T."/>
            <person name="Berlin A."/>
            <person name="Bessette D."/>
            <person name="Bloom T."/>
            <person name="Blye J."/>
            <person name="Boguslavskiy L."/>
            <person name="Bonnet C."/>
            <person name="Boukhgalter B."/>
            <person name="Bourzgui I."/>
            <person name="Brown A."/>
            <person name="Cahill P."/>
            <person name="Channer S."/>
            <person name="Cheshatsang Y."/>
            <person name="Chuda L."/>
            <person name="Citroen M."/>
            <person name="Collymore A."/>
            <person name="Cooke P."/>
            <person name="Costello M."/>
            <person name="D'Aco K."/>
            <person name="Daza R."/>
            <person name="De Haan G."/>
            <person name="DeGray S."/>
            <person name="DeMaso C."/>
            <person name="Dhargay N."/>
            <person name="Dooley K."/>
            <person name="Dooley E."/>
            <person name="Doricent M."/>
            <person name="Dorje P."/>
            <person name="Dorjee K."/>
            <person name="Dupes A."/>
            <person name="Elong R."/>
            <person name="Falk J."/>
            <person name="Farina A."/>
            <person name="Faro S."/>
            <person name="Ferguson D."/>
            <person name="Fisher S."/>
            <person name="Foley C.D."/>
            <person name="Franke A."/>
            <person name="Friedrich D."/>
            <person name="Gadbois L."/>
            <person name="Gearin G."/>
            <person name="Gearin C.R."/>
            <person name="Giannoukos G."/>
            <person name="Goode T."/>
            <person name="Graham J."/>
            <person name="Grandbois E."/>
            <person name="Grewal S."/>
            <person name="Gyaltsen K."/>
            <person name="Hafez N."/>
            <person name="Hagos B."/>
            <person name="Hall J."/>
            <person name="Henson C."/>
            <person name="Hollinger A."/>
            <person name="Honan T."/>
            <person name="Huard M.D."/>
            <person name="Hughes L."/>
            <person name="Hurhula B."/>
            <person name="Husby M.E."/>
            <person name="Kamat A."/>
            <person name="Kanga B."/>
            <person name="Kashin S."/>
            <person name="Khazanovich D."/>
            <person name="Kisner P."/>
            <person name="Lance K."/>
            <person name="Lara M."/>
            <person name="Lee W."/>
            <person name="Lennon N."/>
            <person name="Letendre F."/>
            <person name="LeVine R."/>
            <person name="Lipovsky A."/>
            <person name="Liu X."/>
            <person name="Liu J."/>
            <person name="Liu S."/>
            <person name="Lokyitsang T."/>
            <person name="Lokyitsang Y."/>
            <person name="Lubonja R."/>
            <person name="Lui A."/>
            <person name="MacDonald P."/>
            <person name="Magnisalis V."/>
            <person name="Maru K."/>
            <person name="Matthews C."/>
            <person name="McCusker W."/>
            <person name="McDonough S."/>
            <person name="Mehta T."/>
            <person name="Meldrim J."/>
            <person name="Meneus L."/>
            <person name="Mihai O."/>
            <person name="Mihalev A."/>
            <person name="Mihova T."/>
            <person name="Mittelman R."/>
            <person name="Mlenga V."/>
            <person name="Montmayeur A."/>
            <person name="Mulrain L."/>
            <person name="Navidi A."/>
            <person name="Naylor J."/>
            <person name="Negash T."/>
            <person name="Nguyen T."/>
            <person name="Nguyen N."/>
            <person name="Nicol R."/>
            <person name="Norbu C."/>
            <person name="Norbu N."/>
            <person name="Novod N."/>
            <person name="O'Neill B."/>
            <person name="Osman S."/>
            <person name="Markiewicz E."/>
            <person name="Oyono O.L."/>
            <person name="Patti C."/>
            <person name="Phunkhang P."/>
            <person name="Pierre F."/>
            <person name="Priest M."/>
            <person name="Raghuraman S."/>
            <person name="Rege F."/>
            <person name="Reyes R."/>
            <person name="Rise C."/>
            <person name="Rogov P."/>
            <person name="Ross K."/>
            <person name="Ryan E."/>
            <person name="Settipalli S."/>
            <person name="Shea T."/>
            <person name="Sherpa N."/>
            <person name="Shi L."/>
            <person name="Shih D."/>
            <person name="Sparrow T."/>
            <person name="Spaulding J."/>
            <person name="Stalker J."/>
            <person name="Stange-Thomann N."/>
            <person name="Stavropoulos S."/>
            <person name="Stone C."/>
            <person name="Strader C."/>
            <person name="Tesfaye S."/>
            <person name="Thomson T."/>
            <person name="Thoulutsang Y."/>
            <person name="Thoulutsang D."/>
            <person name="Topham K."/>
            <person name="Topping I."/>
            <person name="Tsamla T."/>
            <person name="Vassiliev H."/>
            <person name="Vo A."/>
            <person name="Wangchuk T."/>
            <person name="Wangdi T."/>
            <person name="Weiand M."/>
            <person name="Wilkinson J."/>
            <person name="Wilson A."/>
            <person name="Yadav S."/>
            <person name="Young G."/>
            <person name="Yu Q."/>
            <person name="Zembek L."/>
            <person name="Zhong D."/>
            <person name="Zimmer A."/>
            <person name="Zwirko Z."/>
            <person name="Jaffe D.B."/>
            <person name="Alvarez P."/>
            <person name="Brockman W."/>
            <person name="Butler J."/>
            <person name="Chin C."/>
            <person name="Gnerre S."/>
            <person name="Grabherr M."/>
            <person name="Kleber M."/>
            <person name="Mauceli E."/>
            <person name="MacCallum I."/>
        </authorList>
    </citation>
    <scope>NUCLEOTIDE SEQUENCE [LARGE SCALE GENOMIC DNA]</scope>
    <source>
        <strain evidence="3">Tucson 15010-1051.87</strain>
    </source>
</reference>
<evidence type="ECO:0000313" key="2">
    <source>
        <dbReference type="EMBL" id="KRF84880.1"/>
    </source>
</evidence>
<keyword evidence="3" id="KW-1185">Reference proteome</keyword>
<accession>A0A0Q9WWY0</accession>
<organism evidence="2 3">
    <name type="scientific">Drosophila virilis</name>
    <name type="common">Fruit fly</name>
    <dbReference type="NCBI Taxonomy" id="7244"/>
    <lineage>
        <taxon>Eukaryota</taxon>
        <taxon>Metazoa</taxon>
        <taxon>Ecdysozoa</taxon>
        <taxon>Arthropoda</taxon>
        <taxon>Hexapoda</taxon>
        <taxon>Insecta</taxon>
        <taxon>Pterygota</taxon>
        <taxon>Neoptera</taxon>
        <taxon>Endopterygota</taxon>
        <taxon>Diptera</taxon>
        <taxon>Brachycera</taxon>
        <taxon>Muscomorpha</taxon>
        <taxon>Ephydroidea</taxon>
        <taxon>Drosophilidae</taxon>
        <taxon>Drosophila</taxon>
    </lineage>
</organism>
<feature type="region of interest" description="Disordered" evidence="1">
    <location>
        <begin position="92"/>
        <end position="121"/>
    </location>
</feature>
<proteinExistence type="predicted"/>
<dbReference type="STRING" id="7244.A0A0Q9WWY0"/>
<protein>
    <submittedName>
        <fullName evidence="2">Uncharacterized protein</fullName>
    </submittedName>
</protein>
<dbReference type="EMBL" id="CH940647">
    <property type="protein sequence ID" value="KRF84880.1"/>
    <property type="molecule type" value="Genomic_DNA"/>
</dbReference>
<evidence type="ECO:0000313" key="3">
    <source>
        <dbReference type="Proteomes" id="UP000008792"/>
    </source>
</evidence>
<gene>
    <name evidence="2" type="primary">Dvir\GJ26807</name>
    <name evidence="2" type="ORF">Dvir_GJ26807</name>
</gene>
<dbReference type="InParanoid" id="A0A0Q9WWY0"/>
<feature type="compositionally biased region" description="Low complexity" evidence="1">
    <location>
        <begin position="92"/>
        <end position="107"/>
    </location>
</feature>
<dbReference type="OrthoDB" id="6355676at2759"/>
<name>A0A0Q9WWY0_DROVI</name>
<dbReference type="AlphaFoldDB" id="A0A0Q9WWY0"/>
<evidence type="ECO:0000256" key="1">
    <source>
        <dbReference type="SAM" id="MobiDB-lite"/>
    </source>
</evidence>